<dbReference type="RefSeq" id="WP_085213122.1">
    <property type="nucleotide sequence ID" value="NZ_FXAM01000001.1"/>
</dbReference>
<evidence type="ECO:0000313" key="2">
    <source>
        <dbReference type="EMBL" id="SMF95145.1"/>
    </source>
</evidence>
<dbReference type="EMBL" id="FXAM01000001">
    <property type="protein sequence ID" value="SMF95145.1"/>
    <property type="molecule type" value="Genomic_DNA"/>
</dbReference>
<feature type="signal peptide" evidence="1">
    <location>
        <begin position="1"/>
        <end position="22"/>
    </location>
</feature>
<reference evidence="2 3" key="1">
    <citation type="submission" date="2016-12" db="EMBL/GenBank/DDBJ databases">
        <authorList>
            <person name="Song W.-J."/>
            <person name="Kurnit D.M."/>
        </authorList>
    </citation>
    <scope>NUCLEOTIDE SEQUENCE [LARGE SCALE GENOMIC DNA]</scope>
    <source>
        <strain evidence="2 3">175</strain>
    </source>
</reference>
<evidence type="ECO:0000256" key="1">
    <source>
        <dbReference type="SAM" id="SignalP"/>
    </source>
</evidence>
<dbReference type="Pfam" id="PF06035">
    <property type="entry name" value="Peptidase_C93"/>
    <property type="match status" value="1"/>
</dbReference>
<gene>
    <name evidence="2" type="ORF">SAMN02949497_2491</name>
</gene>
<keyword evidence="1" id="KW-0732">Signal</keyword>
<organism evidence="2 3">
    <name type="scientific">Methylomagnum ishizawai</name>
    <dbReference type="NCBI Taxonomy" id="1760988"/>
    <lineage>
        <taxon>Bacteria</taxon>
        <taxon>Pseudomonadati</taxon>
        <taxon>Pseudomonadota</taxon>
        <taxon>Gammaproteobacteria</taxon>
        <taxon>Methylococcales</taxon>
        <taxon>Methylococcaceae</taxon>
        <taxon>Methylomagnum</taxon>
    </lineage>
</organism>
<dbReference type="OrthoDB" id="5401788at2"/>
<dbReference type="STRING" id="1760988.SAMN02949497_2491"/>
<dbReference type="PANTHER" id="PTHR39327:SF1">
    <property type="entry name" value="BLR5470 PROTEIN"/>
    <property type="match status" value="1"/>
</dbReference>
<feature type="chain" id="PRO_5012170193" evidence="1">
    <location>
        <begin position="23"/>
        <end position="218"/>
    </location>
</feature>
<name>A0A1Y6D5B4_9GAMM</name>
<accession>A0A1Y6D5B4</accession>
<dbReference type="Proteomes" id="UP000192923">
    <property type="component" value="Unassembled WGS sequence"/>
</dbReference>
<dbReference type="SUPFAM" id="SSF54001">
    <property type="entry name" value="Cysteine proteinases"/>
    <property type="match status" value="1"/>
</dbReference>
<sequence length="218" mass="23958">MTPSKTTALIGCLFLLITAGFAATPPDWLGTAQGLLAEVGKRYGPEARGRVDAWLGLIAQNQGKPEPEQIAQVNAFFNRLEFVGDDEHWGQADYWATPVETLATNGGDCEDFSIAKYFTLRSLGVPEERLRLVYVKALKLDQAHMVLTYTATPGAVPWVLDNLDPAIKPATQRTDLQPIYSFNVQGLWLAKERVGGPERIGLWRGLLARMGVPPGQPR</sequence>
<keyword evidence="3" id="KW-1185">Reference proteome</keyword>
<proteinExistence type="predicted"/>
<dbReference type="AlphaFoldDB" id="A0A1Y6D5B4"/>
<protein>
    <submittedName>
        <fullName evidence="2">Predicted transglutaminase-like cysteine proteinase</fullName>
    </submittedName>
</protein>
<dbReference type="Gene3D" id="3.10.620.30">
    <property type="match status" value="1"/>
</dbReference>
<dbReference type="InterPro" id="IPR010319">
    <property type="entry name" value="Transglutaminase-like_Cys_pept"/>
</dbReference>
<dbReference type="PANTHER" id="PTHR39327">
    <property type="match status" value="1"/>
</dbReference>
<evidence type="ECO:0000313" key="3">
    <source>
        <dbReference type="Proteomes" id="UP000192923"/>
    </source>
</evidence>
<dbReference type="InterPro" id="IPR038765">
    <property type="entry name" value="Papain-like_cys_pep_sf"/>
</dbReference>